<dbReference type="RefSeq" id="WP_191722634.1">
    <property type="nucleotide sequence ID" value="NZ_JACSQK010000003.1"/>
</dbReference>
<dbReference type="Gene3D" id="3.40.50.1820">
    <property type="entry name" value="alpha/beta hydrolase"/>
    <property type="match status" value="1"/>
</dbReference>
<proteinExistence type="predicted"/>
<evidence type="ECO:0000256" key="1">
    <source>
        <dbReference type="ARBA" id="ARBA00022801"/>
    </source>
</evidence>
<comment type="caution">
    <text evidence="3">The sequence shown here is derived from an EMBL/GenBank/DDBJ whole genome shotgun (WGS) entry which is preliminary data.</text>
</comment>
<evidence type="ECO:0000259" key="2">
    <source>
        <dbReference type="Pfam" id="PF00561"/>
    </source>
</evidence>
<feature type="domain" description="AB hydrolase-1" evidence="2">
    <location>
        <begin position="26"/>
        <end position="281"/>
    </location>
</feature>
<keyword evidence="4" id="KW-1185">Reference proteome</keyword>
<protein>
    <submittedName>
        <fullName evidence="3">Alpha/beta fold hydrolase</fullName>
    </submittedName>
</protein>
<evidence type="ECO:0000313" key="4">
    <source>
        <dbReference type="Proteomes" id="UP000634919"/>
    </source>
</evidence>
<accession>A0ABR8S9S1</accession>
<dbReference type="InterPro" id="IPR000073">
    <property type="entry name" value="AB_hydrolase_1"/>
</dbReference>
<dbReference type="InterPro" id="IPR029058">
    <property type="entry name" value="AB_hydrolase_fold"/>
</dbReference>
<dbReference type="EMBL" id="JACSQK010000003">
    <property type="protein sequence ID" value="MBD7960236.1"/>
    <property type="molecule type" value="Genomic_DNA"/>
</dbReference>
<dbReference type="Proteomes" id="UP000634919">
    <property type="component" value="Unassembled WGS sequence"/>
</dbReference>
<dbReference type="Pfam" id="PF00561">
    <property type="entry name" value="Abhydrolase_1"/>
    <property type="match status" value="1"/>
</dbReference>
<dbReference type="PANTHER" id="PTHR43329">
    <property type="entry name" value="EPOXIDE HYDROLASE"/>
    <property type="match status" value="1"/>
</dbReference>
<evidence type="ECO:0000313" key="3">
    <source>
        <dbReference type="EMBL" id="MBD7960236.1"/>
    </source>
</evidence>
<gene>
    <name evidence="3" type="ORF">H9646_07050</name>
</gene>
<dbReference type="InterPro" id="IPR000639">
    <property type="entry name" value="Epox_hydrolase-like"/>
</dbReference>
<organism evidence="3 4">
    <name type="scientific">Comamonas avium</name>
    <dbReference type="NCBI Taxonomy" id="2762231"/>
    <lineage>
        <taxon>Bacteria</taxon>
        <taxon>Pseudomonadati</taxon>
        <taxon>Pseudomonadota</taxon>
        <taxon>Betaproteobacteria</taxon>
        <taxon>Burkholderiales</taxon>
        <taxon>Comamonadaceae</taxon>
        <taxon>Comamonas</taxon>
    </lineage>
</organism>
<dbReference type="PRINTS" id="PR00412">
    <property type="entry name" value="EPOXHYDRLASE"/>
</dbReference>
<dbReference type="SUPFAM" id="SSF53474">
    <property type="entry name" value="alpha/beta-Hydrolases"/>
    <property type="match status" value="1"/>
</dbReference>
<reference evidence="3 4" key="1">
    <citation type="submission" date="2020-08" db="EMBL/GenBank/DDBJ databases">
        <title>A Genomic Blueprint of the Chicken Gut Microbiome.</title>
        <authorList>
            <person name="Gilroy R."/>
            <person name="Ravi A."/>
            <person name="Getino M."/>
            <person name="Pursley I."/>
            <person name="Horton D.L."/>
            <person name="Alikhan N.-F."/>
            <person name="Baker D."/>
            <person name="Gharbi K."/>
            <person name="Hall N."/>
            <person name="Watson M."/>
            <person name="Adriaenssens E.M."/>
            <person name="Foster-Nyarko E."/>
            <person name="Jarju S."/>
            <person name="Secka A."/>
            <person name="Antonio M."/>
            <person name="Oren A."/>
            <person name="Chaudhuri R."/>
            <person name="La Ragione R.M."/>
            <person name="Hildebrand F."/>
            <person name="Pallen M.J."/>
        </authorList>
    </citation>
    <scope>NUCLEOTIDE SEQUENCE [LARGE SCALE GENOMIC DNA]</scope>
    <source>
        <strain evidence="3 4">Sa2CVA6</strain>
    </source>
</reference>
<sequence>MVRTGTLTLPHGITLRCRSSGHPDQPLLVFLHGFPEGAFIWDGLLEPLGTDYYCVAPDLRGYGHSSQPTAVDDYRPRALVQDLVALIEQLTPGRPAACVIAHDWGGALAWNLANQHARLMQRLLIINAPHPGSFVRELQRNPAQQAASQYMHYLRRPDAAELLLANQGAKLFDFFRDAQGQWPAWLTPALRTQYLAHWQLGLHGPCAYYAASPLVPPRGDDAGAHQLALPESMLRIEVPTHILWGEKDVALRPELLHGLDDWIAHLHIQRISHGSHWLVHEMPQLVIDTVRQITRSDMDMP</sequence>
<dbReference type="GO" id="GO:0016787">
    <property type="term" value="F:hydrolase activity"/>
    <property type="evidence" value="ECO:0007669"/>
    <property type="project" value="UniProtKB-KW"/>
</dbReference>
<keyword evidence="1 3" id="KW-0378">Hydrolase</keyword>
<name>A0ABR8S9S1_9BURK</name>